<evidence type="ECO:0000256" key="8">
    <source>
        <dbReference type="SAM" id="Phobius"/>
    </source>
</evidence>
<proteinExistence type="inferred from homology"/>
<dbReference type="Gene3D" id="3.90.550.20">
    <property type="match status" value="1"/>
</dbReference>
<dbReference type="OrthoDB" id="409543at2759"/>
<keyword evidence="11" id="KW-1185">Reference proteome</keyword>
<evidence type="ECO:0000256" key="2">
    <source>
        <dbReference type="ARBA" id="ARBA00009003"/>
    </source>
</evidence>
<keyword evidence="3" id="KW-0328">Glycosyltransferase</keyword>
<dbReference type="InterPro" id="IPR051981">
    <property type="entry name" value="Glycosyltransf_32"/>
</dbReference>
<evidence type="ECO:0000256" key="4">
    <source>
        <dbReference type="ARBA" id="ARBA00022679"/>
    </source>
</evidence>
<dbReference type="PANTHER" id="PTHR12042">
    <property type="entry name" value="LACTOSYLCERAMIDE 4-ALPHA-GALACTOSYLTRANSFERASE ALPHA- 1,4-GALACTOSYLTRANSFERASE"/>
    <property type="match status" value="1"/>
</dbReference>
<name>A0A8S1D9L7_9INSE</name>
<organism evidence="10 11">
    <name type="scientific">Cloeon dipterum</name>
    <dbReference type="NCBI Taxonomy" id="197152"/>
    <lineage>
        <taxon>Eukaryota</taxon>
        <taxon>Metazoa</taxon>
        <taxon>Ecdysozoa</taxon>
        <taxon>Arthropoda</taxon>
        <taxon>Hexapoda</taxon>
        <taxon>Insecta</taxon>
        <taxon>Pterygota</taxon>
        <taxon>Palaeoptera</taxon>
        <taxon>Ephemeroptera</taxon>
        <taxon>Pisciforma</taxon>
        <taxon>Baetidae</taxon>
        <taxon>Cloeon</taxon>
    </lineage>
</organism>
<keyword evidence="8" id="KW-0812">Transmembrane</keyword>
<dbReference type="Pfam" id="PF04572">
    <property type="entry name" value="Gb3_synth"/>
    <property type="match status" value="1"/>
</dbReference>
<dbReference type="EMBL" id="CADEPI010000138">
    <property type="protein sequence ID" value="CAB3377049.1"/>
    <property type="molecule type" value="Genomic_DNA"/>
</dbReference>
<keyword evidence="6 8" id="KW-0472">Membrane</keyword>
<feature type="transmembrane region" description="Helical" evidence="8">
    <location>
        <begin position="42"/>
        <end position="58"/>
    </location>
</feature>
<evidence type="ECO:0000313" key="11">
    <source>
        <dbReference type="Proteomes" id="UP000494165"/>
    </source>
</evidence>
<feature type="region of interest" description="Disordered" evidence="7">
    <location>
        <begin position="1"/>
        <end position="32"/>
    </location>
</feature>
<keyword evidence="5" id="KW-0333">Golgi apparatus</keyword>
<evidence type="ECO:0000256" key="1">
    <source>
        <dbReference type="ARBA" id="ARBA00004323"/>
    </source>
</evidence>
<evidence type="ECO:0000256" key="3">
    <source>
        <dbReference type="ARBA" id="ARBA00022676"/>
    </source>
</evidence>
<protein>
    <recommendedName>
        <fullName evidence="9">Alpha 1,4-glycosyltransferase domain-containing protein</fullName>
    </recommendedName>
</protein>
<dbReference type="GO" id="GO:0000139">
    <property type="term" value="C:Golgi membrane"/>
    <property type="evidence" value="ECO:0007669"/>
    <property type="project" value="UniProtKB-SubCell"/>
</dbReference>
<dbReference type="InterPro" id="IPR007577">
    <property type="entry name" value="GlycoTrfase_DXD_sugar-bd_CS"/>
</dbReference>
<dbReference type="SUPFAM" id="SSF53448">
    <property type="entry name" value="Nucleotide-diphospho-sugar transferases"/>
    <property type="match status" value="1"/>
</dbReference>
<comment type="subcellular location">
    <subcellularLocation>
        <location evidence="1">Golgi apparatus membrane</location>
        <topology evidence="1">Single-pass type II membrane protein</topology>
    </subcellularLocation>
</comment>
<reference evidence="10 11" key="1">
    <citation type="submission" date="2020-04" db="EMBL/GenBank/DDBJ databases">
        <authorList>
            <person name="Alioto T."/>
            <person name="Alioto T."/>
            <person name="Gomez Garrido J."/>
        </authorList>
    </citation>
    <scope>NUCLEOTIDE SEQUENCE [LARGE SCALE GENOMIC DNA]</scope>
</reference>
<comment type="caution">
    <text evidence="10">The sequence shown here is derived from an EMBL/GenBank/DDBJ whole genome shotgun (WGS) entry which is preliminary data.</text>
</comment>
<dbReference type="GO" id="GO:0006688">
    <property type="term" value="P:glycosphingolipid biosynthetic process"/>
    <property type="evidence" value="ECO:0007669"/>
    <property type="project" value="TreeGrafter"/>
</dbReference>
<feature type="compositionally biased region" description="Polar residues" evidence="7">
    <location>
        <begin position="1"/>
        <end position="23"/>
    </location>
</feature>
<accession>A0A8S1D9L7</accession>
<comment type="similarity">
    <text evidence="2">Belongs to the glycosyltransferase 32 family.</text>
</comment>
<sequence length="395" mass="44658">MFAELTSSRLSSGKTQHTSTGSHVKSEGVGRLSPAMRPPRKMFCFVLALLLIFIFIFLRTDNHPKKNEQPLYGYAPIFLEEEDGDDQDWPSVGKRLIDLTNSLDKPKEFQEKFGSEVIFFIETSEKGRMNVRQVCTIEAVCLHNPRAHVFVVFPYPVMEINMERSPALVDLVAGKDNVHLVTVSSDEVVRGTPLEEVAESKLKLSPTPKEHLSDLLRLGLLWKLGGVYMDLDLITFKSVAPLARLRNFVTADGVDQVNTAMCGFQPKHPFLQKIMQDVRDTYDPNVYSTVPFAFNAAIRAYFNMPVAEAIQRGKLADMYILDQSVISPVTYVNYTTLLDHRMANLTDEIVEKSYGAHLWGSLTTKFRLRIGSKSPYATIARRFCPNALNYATKYF</sequence>
<keyword evidence="8" id="KW-1133">Transmembrane helix</keyword>
<feature type="domain" description="Alpha 1,4-glycosyltransferase" evidence="9">
    <location>
        <begin position="264"/>
        <end position="389"/>
    </location>
</feature>
<evidence type="ECO:0000259" key="9">
    <source>
        <dbReference type="Pfam" id="PF04572"/>
    </source>
</evidence>
<dbReference type="InterPro" id="IPR029044">
    <property type="entry name" value="Nucleotide-diphossugar_trans"/>
</dbReference>
<dbReference type="GO" id="GO:0016758">
    <property type="term" value="F:hexosyltransferase activity"/>
    <property type="evidence" value="ECO:0007669"/>
    <property type="project" value="TreeGrafter"/>
</dbReference>
<evidence type="ECO:0000313" key="10">
    <source>
        <dbReference type="EMBL" id="CAB3377049.1"/>
    </source>
</evidence>
<evidence type="ECO:0000256" key="6">
    <source>
        <dbReference type="ARBA" id="ARBA00023136"/>
    </source>
</evidence>
<keyword evidence="4" id="KW-0808">Transferase</keyword>
<evidence type="ECO:0000256" key="5">
    <source>
        <dbReference type="ARBA" id="ARBA00023034"/>
    </source>
</evidence>
<dbReference type="PANTHER" id="PTHR12042:SF21">
    <property type="entry name" value="ALPHA1,4-GALACTOSYLTRANSFERASE 1-RELATED"/>
    <property type="match status" value="1"/>
</dbReference>
<dbReference type="AlphaFoldDB" id="A0A8S1D9L7"/>
<dbReference type="InterPro" id="IPR007652">
    <property type="entry name" value="A1-4-GlycosylTfrase_dom"/>
</dbReference>
<dbReference type="Pfam" id="PF04488">
    <property type="entry name" value="Gly_transf_sug"/>
    <property type="match status" value="1"/>
</dbReference>
<dbReference type="Proteomes" id="UP000494165">
    <property type="component" value="Unassembled WGS sequence"/>
</dbReference>
<evidence type="ECO:0000256" key="7">
    <source>
        <dbReference type="SAM" id="MobiDB-lite"/>
    </source>
</evidence>
<gene>
    <name evidence="10" type="ORF">CLODIP_2_CD13687</name>
</gene>